<accession>T1G4K9</accession>
<comment type="function">
    <text evidence="7">Key enzyme in the cholesterol biosynthesis pathway. Catalyzes the cyclization of (S)-2,3 oxidosqualene to lanosterol, a reaction that forms the sterol nucleus. Through the production of lanosterol may regulate lens protein aggregation and increase transparency.</text>
</comment>
<dbReference type="EnsemblMetazoa" id="HelroT81951">
    <property type="protein sequence ID" value="HelroP81951"/>
    <property type="gene ID" value="HelroG81951"/>
</dbReference>
<dbReference type="GeneID" id="20216007"/>
<dbReference type="InterPro" id="IPR032696">
    <property type="entry name" value="SQ_cyclase_C"/>
</dbReference>
<keyword evidence="2" id="KW-0444">Lipid biosynthesis</keyword>
<dbReference type="FunFam" id="1.50.10.20:FF:000002">
    <property type="entry name" value="Terpene cyclase/mutase family member"/>
    <property type="match status" value="1"/>
</dbReference>
<reference evidence="13" key="3">
    <citation type="submission" date="2015-06" db="UniProtKB">
        <authorList>
            <consortium name="EnsemblMetazoa"/>
        </authorList>
    </citation>
    <scope>IDENTIFICATION</scope>
</reference>
<dbReference type="InParanoid" id="T1G4K9"/>
<dbReference type="EMBL" id="AMQM01005020">
    <property type="status" value="NOT_ANNOTATED_CDS"/>
    <property type="molecule type" value="Genomic_DNA"/>
</dbReference>
<feature type="domain" description="Squalene cyclase N-terminal" evidence="11">
    <location>
        <begin position="84"/>
        <end position="369"/>
    </location>
</feature>
<dbReference type="PANTHER" id="PTHR11764">
    <property type="entry name" value="TERPENE CYCLASE/MUTASE FAMILY MEMBER"/>
    <property type="match status" value="1"/>
</dbReference>
<dbReference type="NCBIfam" id="TIGR01787">
    <property type="entry name" value="squalene_cyclas"/>
    <property type="match status" value="1"/>
</dbReference>
<evidence type="ECO:0000313" key="12">
    <source>
        <dbReference type="EMBL" id="ESO01213.1"/>
    </source>
</evidence>
<feature type="domain" description="Squalene cyclase C-terminal" evidence="10">
    <location>
        <begin position="384"/>
        <end position="747"/>
    </location>
</feature>
<evidence type="ECO:0000256" key="9">
    <source>
        <dbReference type="RuleBase" id="RU362003"/>
    </source>
</evidence>
<keyword evidence="3" id="KW-0677">Repeat</keyword>
<evidence type="ECO:0000256" key="4">
    <source>
        <dbReference type="ARBA" id="ARBA00022955"/>
    </source>
</evidence>
<dbReference type="GO" id="GO:0000250">
    <property type="term" value="F:lanosterol synthase activity"/>
    <property type="evidence" value="ECO:0000318"/>
    <property type="project" value="GO_Central"/>
</dbReference>
<evidence type="ECO:0000313" key="14">
    <source>
        <dbReference type="Proteomes" id="UP000015101"/>
    </source>
</evidence>
<comment type="pathway">
    <text evidence="8">Terpene metabolism; lanosterol biosynthesis; lanosterol from farnesyl diphosphate: step 3/3.</text>
</comment>
<evidence type="ECO:0000259" key="11">
    <source>
        <dbReference type="Pfam" id="PF13249"/>
    </source>
</evidence>
<evidence type="ECO:0000256" key="3">
    <source>
        <dbReference type="ARBA" id="ARBA00022737"/>
    </source>
</evidence>
<dbReference type="STRING" id="6412.T1G4K9"/>
<keyword evidence="4" id="KW-0752">Steroid biosynthesis</keyword>
<dbReference type="Proteomes" id="UP000015101">
    <property type="component" value="Unassembled WGS sequence"/>
</dbReference>
<dbReference type="SFLD" id="SFLDG01016">
    <property type="entry name" value="Prenyltransferase_Like_2"/>
    <property type="match status" value="1"/>
</dbReference>
<dbReference type="GO" id="GO:0006695">
    <property type="term" value="P:cholesterol biosynthetic process"/>
    <property type="evidence" value="ECO:0000318"/>
    <property type="project" value="GO_Central"/>
</dbReference>
<dbReference type="PANTHER" id="PTHR11764:SF20">
    <property type="entry name" value="LANOSTEROL SYNTHASE"/>
    <property type="match status" value="1"/>
</dbReference>
<comment type="similarity">
    <text evidence="1 9">Belongs to the terpene cyclase/mutase family.</text>
</comment>
<dbReference type="GO" id="GO:0016104">
    <property type="term" value="P:triterpenoid biosynthetic process"/>
    <property type="evidence" value="ECO:0007669"/>
    <property type="project" value="InterPro"/>
</dbReference>
<dbReference type="OrthoDB" id="21502at2759"/>
<proteinExistence type="inferred from homology"/>
<protein>
    <recommendedName>
        <fullName evidence="9">Terpene cyclase/mutase family member</fullName>
        <ecNumber evidence="9">5.4.99.-</ecNumber>
    </recommendedName>
</protein>
<dbReference type="SUPFAM" id="SSF48239">
    <property type="entry name" value="Terpenoid cyclases/Protein prenyltransferases"/>
    <property type="match status" value="2"/>
</dbReference>
<evidence type="ECO:0000256" key="2">
    <source>
        <dbReference type="ARBA" id="ARBA00022516"/>
    </source>
</evidence>
<dbReference type="AlphaFoldDB" id="T1G4K9"/>
<dbReference type="RefSeq" id="XP_009020449.1">
    <property type="nucleotide sequence ID" value="XM_009022201.1"/>
</dbReference>
<sequence>MLEKFFWQKSPQYVNPAPRNGGAPRRTDPATDLTRWRLINRKGRQRWAYLGPNNEVTKIDGDDDEYADDLDGMSEEQSFMENANFLRLIQADDGHWPADYGGPLFLMPGLVIACHVTNTTLQREKKLEMVRYLRSVQCREGGWGLHTEAPPTVLGTALNYVTMRLLGVSARDLDLVRALGILRSLGGTLSIPSWGKFWLAVLNVYSWDGLHSLAPELWSLPECLPFHPSKMWCHCRQVYLGMSYCYAVRFKVDDSEIVRQLREELYQDNYDVIVWRHHRSNISLADLHTPHTYLLKSAYYLIDVYEKFHMTYLREKSLNLIYEHVVFDDDVTNFISIGPISKVIQMIVRYHRNDNEALKKHRKRIDDYLWLGTDGLKMNGTNGSQLWDCTFAMQALLEVTLKNGLKFLLATQIDGLNNNNNNNNRTSVYRDFSKYYRHPNKGGFPFSTYECGWIVADCTAEALKTMMMMRRRRKKKKMMMVEKSVNTDNDLDTGDVALLTLQNDDGGFATYERKRGGTFLESLNPSEVFGDVMLDYSYVECTSAAMQAFHFFTEYIDRNYKKEIIKQALEKCLEFIVNSQQVDGSYYGSWAVCYTYGTWFALEGLSCVGYHYVRAPHPSLTKACDWLASKQQPTNGGWGEKFESCELKRYIDSTSSATATTKTTSSSSSSTEEPQVVNTSWALLGLMAAGYPDVNCIERGVRYLLGMQNDDGSYPKQNVSGVFNKTCSIHYDLYRNIFPMWVIARYKSLYGT</sequence>
<dbReference type="HOGENOM" id="CLU_009074_2_0_1"/>
<dbReference type="CTD" id="20216007"/>
<dbReference type="GO" id="GO:0005811">
    <property type="term" value="C:lipid droplet"/>
    <property type="evidence" value="ECO:0000318"/>
    <property type="project" value="GO_Central"/>
</dbReference>
<gene>
    <name evidence="13" type="primary">20216007</name>
    <name evidence="12" type="ORF">HELRODRAFT_81951</name>
</gene>
<dbReference type="InterPro" id="IPR032697">
    <property type="entry name" value="SQ_cyclase_N"/>
</dbReference>
<dbReference type="KEGG" id="hro:HELRODRAFT_81951"/>
<dbReference type="CDD" id="cd02892">
    <property type="entry name" value="SQCY_1"/>
    <property type="match status" value="1"/>
</dbReference>
<dbReference type="eggNOG" id="KOG0497">
    <property type="taxonomic scope" value="Eukaryota"/>
</dbReference>
<reference evidence="12 14" key="2">
    <citation type="journal article" date="2013" name="Nature">
        <title>Insights into bilaterian evolution from three spiralian genomes.</title>
        <authorList>
            <person name="Simakov O."/>
            <person name="Marletaz F."/>
            <person name="Cho S.J."/>
            <person name="Edsinger-Gonzales E."/>
            <person name="Havlak P."/>
            <person name="Hellsten U."/>
            <person name="Kuo D.H."/>
            <person name="Larsson T."/>
            <person name="Lv J."/>
            <person name="Arendt D."/>
            <person name="Savage R."/>
            <person name="Osoegawa K."/>
            <person name="de Jong P."/>
            <person name="Grimwood J."/>
            <person name="Chapman J.A."/>
            <person name="Shapiro H."/>
            <person name="Aerts A."/>
            <person name="Otillar R.P."/>
            <person name="Terry A.Y."/>
            <person name="Boore J.L."/>
            <person name="Grigoriev I.V."/>
            <person name="Lindberg D.R."/>
            <person name="Seaver E.C."/>
            <person name="Weisblat D.A."/>
            <person name="Putnam N.H."/>
            <person name="Rokhsar D.S."/>
        </authorList>
    </citation>
    <scope>NUCLEOTIDE SEQUENCE</scope>
</reference>
<evidence type="ECO:0000259" key="10">
    <source>
        <dbReference type="Pfam" id="PF13243"/>
    </source>
</evidence>
<dbReference type="Gene3D" id="1.50.10.20">
    <property type="match status" value="2"/>
</dbReference>
<dbReference type="Gene3D" id="6.20.120.20">
    <property type="match status" value="1"/>
</dbReference>
<dbReference type="FunFam" id="1.50.10.20:FF:000003">
    <property type="entry name" value="Terpene cyclase/mutase family member"/>
    <property type="match status" value="1"/>
</dbReference>
<dbReference type="Pfam" id="PF13243">
    <property type="entry name" value="SQHop_cyclase_C"/>
    <property type="match status" value="1"/>
</dbReference>
<evidence type="ECO:0000256" key="8">
    <source>
        <dbReference type="ARBA" id="ARBA00060682"/>
    </source>
</evidence>
<evidence type="ECO:0000256" key="7">
    <source>
        <dbReference type="ARBA" id="ARBA00055567"/>
    </source>
</evidence>
<dbReference type="EC" id="5.4.99.-" evidence="9"/>
<evidence type="ECO:0000313" key="13">
    <source>
        <dbReference type="EnsemblMetazoa" id="HelroP81951"/>
    </source>
</evidence>
<evidence type="ECO:0000256" key="6">
    <source>
        <dbReference type="ARBA" id="ARBA00023235"/>
    </source>
</evidence>
<keyword evidence="5" id="KW-0443">Lipid metabolism</keyword>
<dbReference type="Pfam" id="PF13249">
    <property type="entry name" value="SQHop_cyclase_N"/>
    <property type="match status" value="1"/>
</dbReference>
<keyword evidence="6 9" id="KW-0413">Isomerase</keyword>
<reference evidence="14" key="1">
    <citation type="submission" date="2012-12" db="EMBL/GenBank/DDBJ databases">
        <authorList>
            <person name="Hellsten U."/>
            <person name="Grimwood J."/>
            <person name="Chapman J.A."/>
            <person name="Shapiro H."/>
            <person name="Aerts A."/>
            <person name="Otillar R.P."/>
            <person name="Terry A.Y."/>
            <person name="Boore J.L."/>
            <person name="Simakov O."/>
            <person name="Marletaz F."/>
            <person name="Cho S.-J."/>
            <person name="Edsinger-Gonzales E."/>
            <person name="Havlak P."/>
            <person name="Kuo D.-H."/>
            <person name="Larsson T."/>
            <person name="Lv J."/>
            <person name="Arendt D."/>
            <person name="Savage R."/>
            <person name="Osoegawa K."/>
            <person name="de Jong P."/>
            <person name="Lindberg D.R."/>
            <person name="Seaver E.C."/>
            <person name="Weisblat D.A."/>
            <person name="Putnam N.H."/>
            <person name="Grigoriev I.V."/>
            <person name="Rokhsar D.S."/>
        </authorList>
    </citation>
    <scope>NUCLEOTIDE SEQUENCE</scope>
</reference>
<organism evidence="13 14">
    <name type="scientific">Helobdella robusta</name>
    <name type="common">Californian leech</name>
    <dbReference type="NCBI Taxonomy" id="6412"/>
    <lineage>
        <taxon>Eukaryota</taxon>
        <taxon>Metazoa</taxon>
        <taxon>Spiralia</taxon>
        <taxon>Lophotrochozoa</taxon>
        <taxon>Annelida</taxon>
        <taxon>Clitellata</taxon>
        <taxon>Hirudinea</taxon>
        <taxon>Rhynchobdellida</taxon>
        <taxon>Glossiphoniidae</taxon>
        <taxon>Helobdella</taxon>
    </lineage>
</organism>
<dbReference type="InterPro" id="IPR018333">
    <property type="entry name" value="Squalene_cyclase"/>
</dbReference>
<keyword evidence="14" id="KW-1185">Reference proteome</keyword>
<evidence type="ECO:0000256" key="1">
    <source>
        <dbReference type="ARBA" id="ARBA00009755"/>
    </source>
</evidence>
<evidence type="ECO:0000256" key="5">
    <source>
        <dbReference type="ARBA" id="ARBA00023098"/>
    </source>
</evidence>
<dbReference type="InterPro" id="IPR008930">
    <property type="entry name" value="Terpenoid_cyclase/PrenylTrfase"/>
</dbReference>
<dbReference type="OMA" id="CWARQTI"/>
<dbReference type="EMBL" id="KB096785">
    <property type="protein sequence ID" value="ESO01213.1"/>
    <property type="molecule type" value="Genomic_DNA"/>
</dbReference>
<name>T1G4K9_HELRO</name>